<evidence type="ECO:0000313" key="1">
    <source>
        <dbReference type="EMBL" id="MBX40094.1"/>
    </source>
</evidence>
<dbReference type="EMBL" id="GGEC01059610">
    <property type="protein sequence ID" value="MBX40094.1"/>
    <property type="molecule type" value="Transcribed_RNA"/>
</dbReference>
<reference evidence="1" key="1">
    <citation type="submission" date="2018-02" db="EMBL/GenBank/DDBJ databases">
        <title>Rhizophora mucronata_Transcriptome.</title>
        <authorList>
            <person name="Meera S.P."/>
            <person name="Sreeshan A."/>
            <person name="Augustine A."/>
        </authorList>
    </citation>
    <scope>NUCLEOTIDE SEQUENCE</scope>
    <source>
        <tissue evidence="1">Leaf</tissue>
    </source>
</reference>
<name>A0A2P2NCC4_RHIMU</name>
<dbReference type="AlphaFoldDB" id="A0A2P2NCC4"/>
<proteinExistence type="predicted"/>
<accession>A0A2P2NCC4</accession>
<protein>
    <submittedName>
        <fullName evidence="1">Uncharacterized protein</fullName>
    </submittedName>
</protein>
<sequence length="29" mass="3299">MLIRFHFLSSVPLPHMFLGGFNCISLLHA</sequence>
<organism evidence="1">
    <name type="scientific">Rhizophora mucronata</name>
    <name type="common">Asiatic mangrove</name>
    <dbReference type="NCBI Taxonomy" id="61149"/>
    <lineage>
        <taxon>Eukaryota</taxon>
        <taxon>Viridiplantae</taxon>
        <taxon>Streptophyta</taxon>
        <taxon>Embryophyta</taxon>
        <taxon>Tracheophyta</taxon>
        <taxon>Spermatophyta</taxon>
        <taxon>Magnoliopsida</taxon>
        <taxon>eudicotyledons</taxon>
        <taxon>Gunneridae</taxon>
        <taxon>Pentapetalae</taxon>
        <taxon>rosids</taxon>
        <taxon>fabids</taxon>
        <taxon>Malpighiales</taxon>
        <taxon>Rhizophoraceae</taxon>
        <taxon>Rhizophora</taxon>
    </lineage>
</organism>